<dbReference type="SUPFAM" id="SSF52058">
    <property type="entry name" value="L domain-like"/>
    <property type="match status" value="1"/>
</dbReference>
<dbReference type="GO" id="GO:0005737">
    <property type="term" value="C:cytoplasm"/>
    <property type="evidence" value="ECO:0007669"/>
    <property type="project" value="TreeGrafter"/>
</dbReference>
<dbReference type="Proteomes" id="UP000663845">
    <property type="component" value="Unassembled WGS sequence"/>
</dbReference>
<sequence>MYCNNIASVFFIIVGLCSVGECAVLQTYINGDYKNSVSDLNCNQYNNDYDIIRQFPFPLLINPVEYAFNKSAAVMYKNNNASIQELYIMDEEIIPASIFCLSNLEELTIISTPFQNGIIPDALENLKQLQHLMIYESPIKKITEKLVTLPKLLTLLLSNCSLTYIQDLSKLKTLEMLELSNNYLTHINDVPALGLLKLDGNLFKEIPVIKNTDNIWFLDMNKNPLINALPILSYKNVRYIFLENATLTSIPPTIDKLQKIEYLLLTDNKISYLPTNVLNLPNLKEFSIRNNLLSSGDTKLIETALKKSHPDLYICV</sequence>
<dbReference type="EMBL" id="CAJNOG010000010">
    <property type="protein sequence ID" value="CAF0744914.1"/>
    <property type="molecule type" value="Genomic_DNA"/>
</dbReference>
<name>A0A813NYX5_9BILA</name>
<evidence type="ECO:0000313" key="5">
    <source>
        <dbReference type="Proteomes" id="UP000663845"/>
    </source>
</evidence>
<evidence type="ECO:0000256" key="1">
    <source>
        <dbReference type="ARBA" id="ARBA00022614"/>
    </source>
</evidence>
<accession>A0A813NYX5</accession>
<dbReference type="Gene3D" id="3.80.10.10">
    <property type="entry name" value="Ribonuclease Inhibitor"/>
    <property type="match status" value="2"/>
</dbReference>
<dbReference type="InterPro" id="IPR001611">
    <property type="entry name" value="Leu-rich_rpt"/>
</dbReference>
<protein>
    <submittedName>
        <fullName evidence="4">Uncharacterized protein</fullName>
    </submittedName>
</protein>
<dbReference type="PANTHER" id="PTHR48051:SF1">
    <property type="entry name" value="RAS SUPPRESSOR PROTEIN 1"/>
    <property type="match status" value="1"/>
</dbReference>
<evidence type="ECO:0000256" key="2">
    <source>
        <dbReference type="ARBA" id="ARBA00022737"/>
    </source>
</evidence>
<gene>
    <name evidence="4" type="ORF">JYZ213_LOCUS2118</name>
</gene>
<organism evidence="4 5">
    <name type="scientific">Adineta steineri</name>
    <dbReference type="NCBI Taxonomy" id="433720"/>
    <lineage>
        <taxon>Eukaryota</taxon>
        <taxon>Metazoa</taxon>
        <taxon>Spiralia</taxon>
        <taxon>Gnathifera</taxon>
        <taxon>Rotifera</taxon>
        <taxon>Eurotatoria</taxon>
        <taxon>Bdelloidea</taxon>
        <taxon>Adinetida</taxon>
        <taxon>Adinetidae</taxon>
        <taxon>Adineta</taxon>
    </lineage>
</organism>
<dbReference type="InterPro" id="IPR050216">
    <property type="entry name" value="LRR_domain-containing"/>
</dbReference>
<keyword evidence="1" id="KW-0433">Leucine-rich repeat</keyword>
<reference evidence="4" key="1">
    <citation type="submission" date="2021-02" db="EMBL/GenBank/DDBJ databases">
        <authorList>
            <person name="Nowell W R."/>
        </authorList>
    </citation>
    <scope>NUCLEOTIDE SEQUENCE</scope>
</reference>
<proteinExistence type="predicted"/>
<evidence type="ECO:0000256" key="3">
    <source>
        <dbReference type="SAM" id="SignalP"/>
    </source>
</evidence>
<dbReference type="AlphaFoldDB" id="A0A813NYX5"/>
<evidence type="ECO:0000313" key="4">
    <source>
        <dbReference type="EMBL" id="CAF0744914.1"/>
    </source>
</evidence>
<feature type="chain" id="PRO_5032695513" evidence="3">
    <location>
        <begin position="23"/>
        <end position="316"/>
    </location>
</feature>
<dbReference type="PANTHER" id="PTHR48051">
    <property type="match status" value="1"/>
</dbReference>
<dbReference type="PROSITE" id="PS51450">
    <property type="entry name" value="LRR"/>
    <property type="match status" value="2"/>
</dbReference>
<keyword evidence="3" id="KW-0732">Signal</keyword>
<keyword evidence="2" id="KW-0677">Repeat</keyword>
<dbReference type="InterPro" id="IPR032675">
    <property type="entry name" value="LRR_dom_sf"/>
</dbReference>
<feature type="signal peptide" evidence="3">
    <location>
        <begin position="1"/>
        <end position="22"/>
    </location>
</feature>
<comment type="caution">
    <text evidence="4">The sequence shown here is derived from an EMBL/GenBank/DDBJ whole genome shotgun (WGS) entry which is preliminary data.</text>
</comment>